<sequence length="296" mass="33037">MSSNSSNASSSSEYTCFRCRPSFIFFISYSVANILVLLPLCSSIFYLGVQRYRGRDSTIRGSHSDVFTYHMAVMEMVGVLGSIINCLGAILANPLLLKIVFYFYLFSTNGQMPFHILTCVERHLAVVHPITYLRLRNRGGIMIRNVSIAFAWLLFFTWFPVSILSYSMAPYFCVTTFSMVVVTFCSLSVLRALIRPGPGEGGGDKGRLGQSKKRAFYTIMAIMLALCFRFCGHLLLFSILVSMDLGFCMPCALFVSQVWLCLPSSLVLPLLFLHRAGKLTCGKKTDSGSDQRLDAQ</sequence>
<feature type="transmembrane region" description="Helical" evidence="1">
    <location>
        <begin position="141"/>
        <end position="163"/>
    </location>
</feature>
<organism evidence="2 3">
    <name type="scientific">Gymnodraco acuticeps</name>
    <name type="common">Antarctic dragonfish</name>
    <dbReference type="NCBI Taxonomy" id="8218"/>
    <lineage>
        <taxon>Eukaryota</taxon>
        <taxon>Metazoa</taxon>
        <taxon>Chordata</taxon>
        <taxon>Craniata</taxon>
        <taxon>Vertebrata</taxon>
        <taxon>Euteleostomi</taxon>
        <taxon>Actinopterygii</taxon>
        <taxon>Neopterygii</taxon>
        <taxon>Teleostei</taxon>
        <taxon>Neoteleostei</taxon>
        <taxon>Acanthomorphata</taxon>
        <taxon>Eupercaria</taxon>
        <taxon>Perciformes</taxon>
        <taxon>Notothenioidei</taxon>
        <taxon>Bathydraconidae</taxon>
        <taxon>Gymnodraco</taxon>
    </lineage>
</organism>
<dbReference type="RefSeq" id="XP_034060531.1">
    <property type="nucleotide sequence ID" value="XM_034204640.1"/>
</dbReference>
<keyword evidence="1" id="KW-1133">Transmembrane helix</keyword>
<keyword evidence="1" id="KW-0812">Transmembrane</keyword>
<gene>
    <name evidence="3" type="primary">LOC117538739</name>
</gene>
<protein>
    <submittedName>
        <fullName evidence="3">Uncharacterized protein LOC117538739</fullName>
    </submittedName>
</protein>
<dbReference type="GeneID" id="117538739"/>
<feature type="transmembrane region" description="Helical" evidence="1">
    <location>
        <begin position="23"/>
        <end position="49"/>
    </location>
</feature>
<dbReference type="Gene3D" id="1.20.1070.10">
    <property type="entry name" value="Rhodopsin 7-helix transmembrane proteins"/>
    <property type="match status" value="1"/>
</dbReference>
<proteinExistence type="predicted"/>
<name>A0A6P8T9Y3_GYMAC</name>
<evidence type="ECO:0000313" key="3">
    <source>
        <dbReference type="RefSeq" id="XP_034060531.1"/>
    </source>
</evidence>
<dbReference type="Proteomes" id="UP000515161">
    <property type="component" value="Unplaced"/>
</dbReference>
<reference evidence="3" key="1">
    <citation type="submission" date="2025-08" db="UniProtKB">
        <authorList>
            <consortium name="RefSeq"/>
        </authorList>
    </citation>
    <scope>IDENTIFICATION</scope>
</reference>
<dbReference type="SUPFAM" id="SSF81321">
    <property type="entry name" value="Family A G protein-coupled receptor-like"/>
    <property type="match status" value="1"/>
</dbReference>
<feature type="transmembrane region" description="Helical" evidence="1">
    <location>
        <begin position="252"/>
        <end position="273"/>
    </location>
</feature>
<keyword evidence="2" id="KW-1185">Reference proteome</keyword>
<feature type="transmembrane region" description="Helical" evidence="1">
    <location>
        <begin position="169"/>
        <end position="194"/>
    </location>
</feature>
<dbReference type="OrthoDB" id="8938766at2759"/>
<dbReference type="InParanoid" id="A0A6P8T9Y3"/>
<feature type="transmembrane region" description="Helical" evidence="1">
    <location>
        <begin position="69"/>
        <end position="93"/>
    </location>
</feature>
<keyword evidence="1" id="KW-0472">Membrane</keyword>
<evidence type="ECO:0000256" key="1">
    <source>
        <dbReference type="SAM" id="Phobius"/>
    </source>
</evidence>
<evidence type="ECO:0000313" key="2">
    <source>
        <dbReference type="Proteomes" id="UP000515161"/>
    </source>
</evidence>
<feature type="transmembrane region" description="Helical" evidence="1">
    <location>
        <begin position="215"/>
        <end position="240"/>
    </location>
</feature>
<accession>A0A6P8T9Y3</accession>
<dbReference type="AlphaFoldDB" id="A0A6P8T9Y3"/>
<dbReference type="KEGG" id="gacu:117538739"/>
<feature type="transmembrane region" description="Helical" evidence="1">
    <location>
        <begin position="99"/>
        <end position="120"/>
    </location>
</feature>